<evidence type="ECO:0000313" key="3">
    <source>
        <dbReference type="Proteomes" id="UP001324993"/>
    </source>
</evidence>
<feature type="chain" id="PRO_5045388025" description="DUF3108 domain-containing protein" evidence="1">
    <location>
        <begin position="22"/>
        <end position="231"/>
    </location>
</feature>
<keyword evidence="1" id="KW-0732">Signal</keyword>
<sequence>MKLLKLISIPLLVLFGNSLWAQQKGEDIQLKFRALAVNYPLLSGVYLTPTGGEPIRIYSNSRTEWINYNGPNPITFYAQKSAADGASERIPIASFDAINAPKDPLLVFSRKNSEEMNYNIGVVSDNVSDAPSGSYRIFNFTQKQIAGMIDDQRFLLAPKASAFAIISNPKNFEVTVQLAENDQGKAKRLYASTWTFSDNFRYLVFILPTDDRTRGNIDIRLIPDLIRKSVH</sequence>
<organism evidence="2 3">
    <name type="scientific">Coraliomargarita algicola</name>
    <dbReference type="NCBI Taxonomy" id="3092156"/>
    <lineage>
        <taxon>Bacteria</taxon>
        <taxon>Pseudomonadati</taxon>
        <taxon>Verrucomicrobiota</taxon>
        <taxon>Opitutia</taxon>
        <taxon>Puniceicoccales</taxon>
        <taxon>Coraliomargaritaceae</taxon>
        <taxon>Coraliomargarita</taxon>
    </lineage>
</organism>
<evidence type="ECO:0008006" key="4">
    <source>
        <dbReference type="Google" id="ProtNLM"/>
    </source>
</evidence>
<protein>
    <recommendedName>
        <fullName evidence="4">DUF3108 domain-containing protein</fullName>
    </recommendedName>
</protein>
<name>A0ABZ0RL76_9BACT</name>
<evidence type="ECO:0000256" key="1">
    <source>
        <dbReference type="SAM" id="SignalP"/>
    </source>
</evidence>
<dbReference type="RefSeq" id="WP_319832719.1">
    <property type="nucleotide sequence ID" value="NZ_CP138858.1"/>
</dbReference>
<reference evidence="2 3" key="1">
    <citation type="submission" date="2023-11" db="EMBL/GenBank/DDBJ databases">
        <title>Coraliomargarita sp. nov., isolated from marine algae.</title>
        <authorList>
            <person name="Lee J.K."/>
            <person name="Baek J.H."/>
            <person name="Kim J.M."/>
            <person name="Choi D.G."/>
            <person name="Jeon C.O."/>
        </authorList>
    </citation>
    <scope>NUCLEOTIDE SEQUENCE [LARGE SCALE GENOMIC DNA]</scope>
    <source>
        <strain evidence="2 3">J2-16</strain>
    </source>
</reference>
<accession>A0ABZ0RL76</accession>
<dbReference type="EMBL" id="CP138858">
    <property type="protein sequence ID" value="WPJ95843.1"/>
    <property type="molecule type" value="Genomic_DNA"/>
</dbReference>
<evidence type="ECO:0000313" key="2">
    <source>
        <dbReference type="EMBL" id="WPJ95843.1"/>
    </source>
</evidence>
<dbReference type="Proteomes" id="UP001324993">
    <property type="component" value="Chromosome"/>
</dbReference>
<keyword evidence="3" id="KW-1185">Reference proteome</keyword>
<proteinExistence type="predicted"/>
<gene>
    <name evidence="2" type="ORF">SH580_20715</name>
</gene>
<feature type="signal peptide" evidence="1">
    <location>
        <begin position="1"/>
        <end position="21"/>
    </location>
</feature>